<dbReference type="STRING" id="1313304.CALK_0139"/>
<dbReference type="Proteomes" id="UP000017148">
    <property type="component" value="Unassembled WGS sequence"/>
</dbReference>
<dbReference type="PANTHER" id="PTHR46566:SF1">
    <property type="entry name" value="1-PHOSPHOFRUCTOKINASE"/>
    <property type="match status" value="1"/>
</dbReference>
<dbReference type="InterPro" id="IPR017583">
    <property type="entry name" value="Tagatose/fructose_Pkinase"/>
</dbReference>
<dbReference type="GO" id="GO:0008443">
    <property type="term" value="F:phosphofructokinase activity"/>
    <property type="evidence" value="ECO:0007669"/>
    <property type="project" value="TreeGrafter"/>
</dbReference>
<keyword evidence="5" id="KW-0067">ATP-binding</keyword>
<dbReference type="PROSITE" id="PS00584">
    <property type="entry name" value="PFKB_KINASES_2"/>
    <property type="match status" value="1"/>
</dbReference>
<dbReference type="PIRSF" id="PIRSF000535">
    <property type="entry name" value="1PFK/6PFK/LacC"/>
    <property type="match status" value="1"/>
</dbReference>
<evidence type="ECO:0000256" key="2">
    <source>
        <dbReference type="ARBA" id="ARBA00022679"/>
    </source>
</evidence>
<evidence type="ECO:0000256" key="6">
    <source>
        <dbReference type="PIRNR" id="PIRNR000535"/>
    </source>
</evidence>
<evidence type="ECO:0000256" key="4">
    <source>
        <dbReference type="ARBA" id="ARBA00022777"/>
    </source>
</evidence>
<organism evidence="8 9">
    <name type="scientific">Chitinivibrio alkaliphilus ACht1</name>
    <dbReference type="NCBI Taxonomy" id="1313304"/>
    <lineage>
        <taxon>Bacteria</taxon>
        <taxon>Pseudomonadati</taxon>
        <taxon>Fibrobacterota</taxon>
        <taxon>Chitinivibrionia</taxon>
        <taxon>Chitinivibrionales</taxon>
        <taxon>Chitinivibrionaceae</taxon>
        <taxon>Chitinivibrio</taxon>
    </lineage>
</organism>
<evidence type="ECO:0000256" key="3">
    <source>
        <dbReference type="ARBA" id="ARBA00022741"/>
    </source>
</evidence>
<dbReference type="OrthoDB" id="9801219at2"/>
<dbReference type="InterPro" id="IPR011611">
    <property type="entry name" value="PfkB_dom"/>
</dbReference>
<keyword evidence="4 8" id="KW-0418">Kinase</keyword>
<dbReference type="GO" id="GO:0005829">
    <property type="term" value="C:cytosol"/>
    <property type="evidence" value="ECO:0007669"/>
    <property type="project" value="TreeGrafter"/>
</dbReference>
<reference evidence="8 9" key="1">
    <citation type="journal article" date="2013" name="Environ. Microbiol.">
        <title>Genome analysis of Chitinivibrio alkaliphilus gen. nov., sp. nov., a novel extremely haloalkaliphilic anaerobic chitinolytic bacterium from the candidate phylum Termite Group 3.</title>
        <authorList>
            <person name="Sorokin D.Y."/>
            <person name="Gumerov V.M."/>
            <person name="Rakitin A.L."/>
            <person name="Beletsky A.V."/>
            <person name="Damste J.S."/>
            <person name="Muyzer G."/>
            <person name="Mardanov A.V."/>
            <person name="Ravin N.V."/>
        </authorList>
    </citation>
    <scope>NUCLEOTIDE SEQUENCE [LARGE SCALE GENOMIC DNA]</scope>
    <source>
        <strain evidence="8 9">ACht1</strain>
    </source>
</reference>
<keyword evidence="9" id="KW-1185">Reference proteome</keyword>
<comment type="caution">
    <text evidence="8">The sequence shown here is derived from an EMBL/GenBank/DDBJ whole genome shotgun (WGS) entry which is preliminary data.</text>
</comment>
<dbReference type="AlphaFoldDB" id="U7DBF1"/>
<gene>
    <name evidence="8" type="ORF">CALK_0139</name>
</gene>
<dbReference type="NCBIfam" id="TIGR03168">
    <property type="entry name" value="1-PFK"/>
    <property type="match status" value="1"/>
</dbReference>
<dbReference type="EMBL" id="ASJR01000001">
    <property type="protein sequence ID" value="ERP39342.1"/>
    <property type="molecule type" value="Genomic_DNA"/>
</dbReference>
<feature type="domain" description="Carbohydrate kinase PfkB" evidence="7">
    <location>
        <begin position="22"/>
        <end position="292"/>
    </location>
</feature>
<evidence type="ECO:0000256" key="1">
    <source>
        <dbReference type="ARBA" id="ARBA00010688"/>
    </source>
</evidence>
<protein>
    <submittedName>
        <fullName evidence="8">1-phosphofructokinase</fullName>
    </submittedName>
</protein>
<dbReference type="GO" id="GO:0005524">
    <property type="term" value="F:ATP binding"/>
    <property type="evidence" value="ECO:0007669"/>
    <property type="project" value="UniProtKB-KW"/>
</dbReference>
<keyword evidence="2 6" id="KW-0808">Transferase</keyword>
<comment type="similarity">
    <text evidence="1">Belongs to the carbohydrate kinase PfkB family.</text>
</comment>
<dbReference type="InterPro" id="IPR029056">
    <property type="entry name" value="Ribokinase-like"/>
</dbReference>
<sequence>MIYVTLFNPSIDVLYELDELLLGETYTSVSARTYPAGKGMNFAKVARVLGEDVELVGGVARNNIPLFEEYCKRRGITATLIPISGETRINTTLLEREKKMVTHISSTGGVVSREACEEVLSMVRNKLKYAGNFWVFTGSLAPGYADSTYGELMELCSSHGSSCAVDATGTPLKYAMQYKPCIISPNIAELEKTLAEKIEGIRHIALRGKRLIDEGMEYVFITLGKDGVIALHDDRCYLCTPPVVESFDSVGSGDAFLAGAVVSVLRHDDFETVCRKSVACGVSNALHRGPGEVSHDHLETFLDRISIESI</sequence>
<dbReference type="SUPFAM" id="SSF53613">
    <property type="entry name" value="Ribokinase-like"/>
    <property type="match status" value="1"/>
</dbReference>
<dbReference type="PANTHER" id="PTHR46566">
    <property type="entry name" value="1-PHOSPHOFRUCTOKINASE-RELATED"/>
    <property type="match status" value="1"/>
</dbReference>
<dbReference type="PATRIC" id="fig|1313304.3.peg.130"/>
<evidence type="ECO:0000259" key="7">
    <source>
        <dbReference type="Pfam" id="PF00294"/>
    </source>
</evidence>
<name>U7DBF1_9BACT</name>
<dbReference type="eggNOG" id="COG1105">
    <property type="taxonomic scope" value="Bacteria"/>
</dbReference>
<dbReference type="RefSeq" id="WP_022635702.1">
    <property type="nucleotide sequence ID" value="NZ_ASJR01000001.1"/>
</dbReference>
<dbReference type="InterPro" id="IPR002173">
    <property type="entry name" value="Carboh/pur_kinase_PfkB_CS"/>
</dbReference>
<evidence type="ECO:0000313" key="9">
    <source>
        <dbReference type="Proteomes" id="UP000017148"/>
    </source>
</evidence>
<keyword evidence="3" id="KW-0547">Nucleotide-binding</keyword>
<evidence type="ECO:0000313" key="8">
    <source>
        <dbReference type="EMBL" id="ERP39342.1"/>
    </source>
</evidence>
<dbReference type="Gene3D" id="3.40.1190.20">
    <property type="match status" value="1"/>
</dbReference>
<accession>U7DBF1</accession>
<proteinExistence type="inferred from homology"/>
<evidence type="ECO:0000256" key="5">
    <source>
        <dbReference type="ARBA" id="ARBA00022840"/>
    </source>
</evidence>
<dbReference type="Pfam" id="PF00294">
    <property type="entry name" value="PfkB"/>
    <property type="match status" value="1"/>
</dbReference>